<proteinExistence type="predicted"/>
<organism evidence="1 2">
    <name type="scientific">Neophaeococcomyces mojaviensis</name>
    <dbReference type="NCBI Taxonomy" id="3383035"/>
    <lineage>
        <taxon>Eukaryota</taxon>
        <taxon>Fungi</taxon>
        <taxon>Dikarya</taxon>
        <taxon>Ascomycota</taxon>
        <taxon>Pezizomycotina</taxon>
        <taxon>Eurotiomycetes</taxon>
        <taxon>Chaetothyriomycetidae</taxon>
        <taxon>Chaetothyriales</taxon>
        <taxon>Chaetothyriales incertae sedis</taxon>
        <taxon>Neophaeococcomyces</taxon>
    </lineage>
</organism>
<accession>A0ACC3A3T8</accession>
<evidence type="ECO:0000313" key="1">
    <source>
        <dbReference type="EMBL" id="KAJ9654654.1"/>
    </source>
</evidence>
<evidence type="ECO:0000313" key="2">
    <source>
        <dbReference type="Proteomes" id="UP001172386"/>
    </source>
</evidence>
<sequence length="109" mass="11747">MEETEGKTDWNAVAKKTGLYKGGKFVRQAFNIIKAKYGSASALATGDVIPASPKSTKKAISKKRGKASDEADDATPRKKVKALVKKSAESARSEDEVLKENKEDSGEED</sequence>
<keyword evidence="2" id="KW-1185">Reference proteome</keyword>
<protein>
    <submittedName>
        <fullName evidence="1">Uncharacterized protein</fullName>
    </submittedName>
</protein>
<reference evidence="1" key="1">
    <citation type="submission" date="2022-10" db="EMBL/GenBank/DDBJ databases">
        <title>Culturing micro-colonial fungi from biological soil crusts in the Mojave desert and describing Neophaeococcomyces mojavensis, and introducing the new genera and species Taxawa tesnikishii.</title>
        <authorList>
            <person name="Kurbessoian T."/>
            <person name="Stajich J.E."/>
        </authorList>
    </citation>
    <scope>NUCLEOTIDE SEQUENCE</scope>
    <source>
        <strain evidence="1">JES_112</strain>
    </source>
</reference>
<dbReference type="Proteomes" id="UP001172386">
    <property type="component" value="Unassembled WGS sequence"/>
</dbReference>
<name>A0ACC3A3T8_9EURO</name>
<comment type="caution">
    <text evidence="1">The sequence shown here is derived from an EMBL/GenBank/DDBJ whole genome shotgun (WGS) entry which is preliminary data.</text>
</comment>
<dbReference type="EMBL" id="JAPDRQ010000115">
    <property type="protein sequence ID" value="KAJ9654654.1"/>
    <property type="molecule type" value="Genomic_DNA"/>
</dbReference>
<gene>
    <name evidence="1" type="ORF">H2198_006321</name>
</gene>